<dbReference type="PANTHER" id="PTHR46193:SF10">
    <property type="entry name" value="6-PHOSPHOGLUCONATE PHOSPHATASE"/>
    <property type="match status" value="1"/>
</dbReference>
<comment type="caution">
    <text evidence="5">The sequence shown here is derived from an EMBL/GenBank/DDBJ whole genome shotgun (WGS) entry which is preliminary data.</text>
</comment>
<dbReference type="GO" id="GO:0016787">
    <property type="term" value="F:hydrolase activity"/>
    <property type="evidence" value="ECO:0007669"/>
    <property type="project" value="UniProtKB-KW"/>
</dbReference>
<keyword evidence="6" id="KW-1185">Reference proteome</keyword>
<keyword evidence="4" id="KW-0460">Magnesium</keyword>
<dbReference type="SUPFAM" id="SSF56784">
    <property type="entry name" value="HAD-like"/>
    <property type="match status" value="1"/>
</dbReference>
<name>A0ABU2C7X6_9BURK</name>
<evidence type="ECO:0000313" key="5">
    <source>
        <dbReference type="EMBL" id="MDR7377439.1"/>
    </source>
</evidence>
<gene>
    <name evidence="5" type="ORF">J2X19_002118</name>
</gene>
<dbReference type="InterPro" id="IPR023214">
    <property type="entry name" value="HAD_sf"/>
</dbReference>
<evidence type="ECO:0000313" key="6">
    <source>
        <dbReference type="Proteomes" id="UP001180487"/>
    </source>
</evidence>
<dbReference type="Proteomes" id="UP001180487">
    <property type="component" value="Unassembled WGS sequence"/>
</dbReference>
<dbReference type="InterPro" id="IPR023198">
    <property type="entry name" value="PGP-like_dom2"/>
</dbReference>
<proteinExistence type="inferred from homology"/>
<evidence type="ECO:0000256" key="1">
    <source>
        <dbReference type="ARBA" id="ARBA00001946"/>
    </source>
</evidence>
<keyword evidence="5" id="KW-0378">Hydrolase</keyword>
<dbReference type="InterPro" id="IPR036412">
    <property type="entry name" value="HAD-like_sf"/>
</dbReference>
<dbReference type="Gene3D" id="3.40.50.1000">
    <property type="entry name" value="HAD superfamily/HAD-like"/>
    <property type="match status" value="1"/>
</dbReference>
<organism evidence="5 6">
    <name type="scientific">Rhodoferax ferrireducens</name>
    <dbReference type="NCBI Taxonomy" id="192843"/>
    <lineage>
        <taxon>Bacteria</taxon>
        <taxon>Pseudomonadati</taxon>
        <taxon>Pseudomonadota</taxon>
        <taxon>Betaproteobacteria</taxon>
        <taxon>Burkholderiales</taxon>
        <taxon>Comamonadaceae</taxon>
        <taxon>Rhodoferax</taxon>
    </lineage>
</organism>
<reference evidence="5 6" key="1">
    <citation type="submission" date="2023-07" db="EMBL/GenBank/DDBJ databases">
        <title>Sorghum-associated microbial communities from plants grown in Nebraska, USA.</title>
        <authorList>
            <person name="Schachtman D."/>
        </authorList>
    </citation>
    <scope>NUCLEOTIDE SEQUENCE [LARGE SCALE GENOMIC DNA]</scope>
    <source>
        <strain evidence="5 6">BE313</strain>
    </source>
</reference>
<dbReference type="SFLD" id="SFLDS00003">
    <property type="entry name" value="Haloacid_Dehalogenase"/>
    <property type="match status" value="1"/>
</dbReference>
<dbReference type="PANTHER" id="PTHR46193">
    <property type="entry name" value="6-PHOSPHOGLUCONATE PHOSPHATASE"/>
    <property type="match status" value="1"/>
</dbReference>
<dbReference type="SFLD" id="SFLDG01129">
    <property type="entry name" value="C1.5:_HAD__Beta-PGM__Phosphata"/>
    <property type="match status" value="1"/>
</dbReference>
<dbReference type="NCBIfam" id="TIGR01509">
    <property type="entry name" value="HAD-SF-IA-v3"/>
    <property type="match status" value="1"/>
</dbReference>
<evidence type="ECO:0000256" key="4">
    <source>
        <dbReference type="ARBA" id="ARBA00022842"/>
    </source>
</evidence>
<evidence type="ECO:0000256" key="2">
    <source>
        <dbReference type="ARBA" id="ARBA00006171"/>
    </source>
</evidence>
<dbReference type="RefSeq" id="WP_310373106.1">
    <property type="nucleotide sequence ID" value="NZ_JAVDXT010000002.1"/>
</dbReference>
<dbReference type="Gene3D" id="1.10.150.240">
    <property type="entry name" value="Putative phosphatase, domain 2"/>
    <property type="match status" value="1"/>
</dbReference>
<comment type="similarity">
    <text evidence="2">Belongs to the HAD-like hydrolase superfamily. CbbY/CbbZ/Gph/YieH family.</text>
</comment>
<dbReference type="PRINTS" id="PR00413">
    <property type="entry name" value="HADHALOGNASE"/>
</dbReference>
<keyword evidence="3" id="KW-0479">Metal-binding</keyword>
<evidence type="ECO:0000256" key="3">
    <source>
        <dbReference type="ARBA" id="ARBA00022723"/>
    </source>
</evidence>
<dbReference type="InterPro" id="IPR051600">
    <property type="entry name" value="Beta-PGM-like"/>
</dbReference>
<comment type="cofactor">
    <cofactor evidence="1">
        <name>Mg(2+)</name>
        <dbReference type="ChEBI" id="CHEBI:18420"/>
    </cofactor>
</comment>
<dbReference type="InterPro" id="IPR006439">
    <property type="entry name" value="HAD-SF_hydro_IA"/>
</dbReference>
<protein>
    <submittedName>
        <fullName evidence="5">HAD superfamily hydrolase (TIGR01509 family)</fullName>
    </submittedName>
</protein>
<sequence length="218" mass="23518">MLRSIQAVIFDADGTLVDSEEPGMDVLFELAQAQGLQLSREAAHQQFRGVRMADCIAWIAAQLPHVPPGFEADFMAQVRLHTDIRFRQGLLPLPGALALLQSLQLPFCVATNGPREKVELTLGLTGLRPLFGDRIFCAYEVGHFKPDPGLFLHAAQALGIAPEHCAVVEDSLPGVQAGLAAGMQVFCLHPREGLPADIAERVTFIEGLDALPPLLARG</sequence>
<dbReference type="Pfam" id="PF00702">
    <property type="entry name" value="Hydrolase"/>
    <property type="match status" value="1"/>
</dbReference>
<dbReference type="EMBL" id="JAVDXT010000002">
    <property type="protein sequence ID" value="MDR7377439.1"/>
    <property type="molecule type" value="Genomic_DNA"/>
</dbReference>
<accession>A0ABU2C7X6</accession>